<keyword evidence="1 6" id="KW-0597">Phosphoprotein</keyword>
<dbReference type="PANTHER" id="PTHR48111:SF4">
    <property type="entry name" value="DNA-BINDING DUAL TRANSCRIPTIONAL REGULATOR OMPR"/>
    <property type="match status" value="1"/>
</dbReference>
<dbReference type="Proteomes" id="UP000807825">
    <property type="component" value="Unassembled WGS sequence"/>
</dbReference>
<sequence>YLEKEGFTTISASDGLMALELARKHQPGFVILDLMLPKMDGWEVCRQIRRFSDVPILILSARDEEIDRVSGLTMGADDYVVKPFSPRELVARVKAILRRGRLPSHQDRHSFIYEGLVVEVDKRKVTVNGKPVMLTPHEFGILKTLIADQGRVFTRDELLSGIYPRGDAVVIDRVIDVHIGKLRQKIEKDPANPRYVLTVRGVGYRFAEETGHE</sequence>
<evidence type="ECO:0000256" key="5">
    <source>
        <dbReference type="ARBA" id="ARBA00023163"/>
    </source>
</evidence>
<reference evidence="10" key="1">
    <citation type="submission" date="2020-07" db="EMBL/GenBank/DDBJ databases">
        <title>Huge and variable diversity of episymbiotic CPR bacteria and DPANN archaea in groundwater ecosystems.</title>
        <authorList>
            <person name="He C.Y."/>
            <person name="Keren R."/>
            <person name="Whittaker M."/>
            <person name="Farag I.F."/>
            <person name="Doudna J."/>
            <person name="Cate J.H.D."/>
            <person name="Banfield J.F."/>
        </authorList>
    </citation>
    <scope>NUCLEOTIDE SEQUENCE</scope>
    <source>
        <strain evidence="10">NC_groundwater_1664_Pr3_B-0.1um_52_9</strain>
    </source>
</reference>
<dbReference type="PROSITE" id="PS51755">
    <property type="entry name" value="OMPR_PHOB"/>
    <property type="match status" value="1"/>
</dbReference>
<dbReference type="InterPro" id="IPR011006">
    <property type="entry name" value="CheY-like_superfamily"/>
</dbReference>
<dbReference type="GO" id="GO:0000976">
    <property type="term" value="F:transcription cis-regulatory region binding"/>
    <property type="evidence" value="ECO:0007669"/>
    <property type="project" value="TreeGrafter"/>
</dbReference>
<dbReference type="GO" id="GO:0000156">
    <property type="term" value="F:phosphorelay response regulator activity"/>
    <property type="evidence" value="ECO:0007669"/>
    <property type="project" value="TreeGrafter"/>
</dbReference>
<evidence type="ECO:0000313" key="11">
    <source>
        <dbReference type="Proteomes" id="UP000807825"/>
    </source>
</evidence>
<dbReference type="PROSITE" id="PS50110">
    <property type="entry name" value="RESPONSE_REGULATORY"/>
    <property type="match status" value="1"/>
</dbReference>
<feature type="modified residue" description="4-aspartylphosphate" evidence="6">
    <location>
        <position position="33"/>
    </location>
</feature>
<dbReference type="SMART" id="SM00448">
    <property type="entry name" value="REC"/>
    <property type="match status" value="1"/>
</dbReference>
<proteinExistence type="predicted"/>
<dbReference type="InterPro" id="IPR039420">
    <property type="entry name" value="WalR-like"/>
</dbReference>
<evidence type="ECO:0000313" key="10">
    <source>
        <dbReference type="EMBL" id="MBI5250778.1"/>
    </source>
</evidence>
<comment type="caution">
    <text evidence="10">The sequence shown here is derived from an EMBL/GenBank/DDBJ whole genome shotgun (WGS) entry which is preliminary data.</text>
</comment>
<dbReference type="GO" id="GO:0006355">
    <property type="term" value="P:regulation of DNA-templated transcription"/>
    <property type="evidence" value="ECO:0007669"/>
    <property type="project" value="InterPro"/>
</dbReference>
<keyword evidence="2" id="KW-0902">Two-component regulatory system</keyword>
<accession>A0A9D6V2P9</accession>
<dbReference type="GO" id="GO:0032993">
    <property type="term" value="C:protein-DNA complex"/>
    <property type="evidence" value="ECO:0007669"/>
    <property type="project" value="TreeGrafter"/>
</dbReference>
<dbReference type="EMBL" id="JACRDE010000388">
    <property type="protein sequence ID" value="MBI5250778.1"/>
    <property type="molecule type" value="Genomic_DNA"/>
</dbReference>
<dbReference type="AlphaFoldDB" id="A0A9D6V2P9"/>
<keyword evidence="5" id="KW-0804">Transcription</keyword>
<gene>
    <name evidence="10" type="ORF">HY912_14905</name>
</gene>
<dbReference type="Pfam" id="PF00072">
    <property type="entry name" value="Response_reg"/>
    <property type="match status" value="1"/>
</dbReference>
<organism evidence="10 11">
    <name type="scientific">Desulfomonile tiedjei</name>
    <dbReference type="NCBI Taxonomy" id="2358"/>
    <lineage>
        <taxon>Bacteria</taxon>
        <taxon>Pseudomonadati</taxon>
        <taxon>Thermodesulfobacteriota</taxon>
        <taxon>Desulfomonilia</taxon>
        <taxon>Desulfomonilales</taxon>
        <taxon>Desulfomonilaceae</taxon>
        <taxon>Desulfomonile</taxon>
    </lineage>
</organism>
<dbReference type="Gene3D" id="6.10.250.690">
    <property type="match status" value="1"/>
</dbReference>
<dbReference type="InterPro" id="IPR001867">
    <property type="entry name" value="OmpR/PhoB-type_DNA-bd"/>
</dbReference>
<dbReference type="InterPro" id="IPR036388">
    <property type="entry name" value="WH-like_DNA-bd_sf"/>
</dbReference>
<dbReference type="Gene3D" id="1.10.10.10">
    <property type="entry name" value="Winged helix-like DNA-binding domain superfamily/Winged helix DNA-binding domain"/>
    <property type="match status" value="1"/>
</dbReference>
<dbReference type="Pfam" id="PF00486">
    <property type="entry name" value="Trans_reg_C"/>
    <property type="match status" value="1"/>
</dbReference>
<evidence type="ECO:0000256" key="6">
    <source>
        <dbReference type="PROSITE-ProRule" id="PRU00169"/>
    </source>
</evidence>
<evidence type="ECO:0000256" key="1">
    <source>
        <dbReference type="ARBA" id="ARBA00022553"/>
    </source>
</evidence>
<feature type="DNA-binding region" description="OmpR/PhoB-type" evidence="7">
    <location>
        <begin position="108"/>
        <end position="208"/>
    </location>
</feature>
<evidence type="ECO:0000256" key="3">
    <source>
        <dbReference type="ARBA" id="ARBA00023015"/>
    </source>
</evidence>
<keyword evidence="3" id="KW-0805">Transcription regulation</keyword>
<dbReference type="GO" id="GO:0005829">
    <property type="term" value="C:cytosol"/>
    <property type="evidence" value="ECO:0007669"/>
    <property type="project" value="TreeGrafter"/>
</dbReference>
<dbReference type="SUPFAM" id="SSF46894">
    <property type="entry name" value="C-terminal effector domain of the bipartite response regulators"/>
    <property type="match status" value="1"/>
</dbReference>
<evidence type="ECO:0000259" key="8">
    <source>
        <dbReference type="PROSITE" id="PS50110"/>
    </source>
</evidence>
<dbReference type="SUPFAM" id="SSF52172">
    <property type="entry name" value="CheY-like"/>
    <property type="match status" value="1"/>
</dbReference>
<dbReference type="InterPro" id="IPR016032">
    <property type="entry name" value="Sig_transdc_resp-reg_C-effctor"/>
</dbReference>
<dbReference type="InterPro" id="IPR001789">
    <property type="entry name" value="Sig_transdc_resp-reg_receiver"/>
</dbReference>
<feature type="domain" description="OmpR/PhoB-type" evidence="9">
    <location>
        <begin position="108"/>
        <end position="208"/>
    </location>
</feature>
<feature type="non-terminal residue" evidence="10">
    <location>
        <position position="1"/>
    </location>
</feature>
<evidence type="ECO:0000256" key="4">
    <source>
        <dbReference type="ARBA" id="ARBA00023125"/>
    </source>
</evidence>
<keyword evidence="4 7" id="KW-0238">DNA-binding</keyword>
<protein>
    <submittedName>
        <fullName evidence="10">Response regulator transcription factor</fullName>
    </submittedName>
</protein>
<dbReference type="PANTHER" id="PTHR48111">
    <property type="entry name" value="REGULATOR OF RPOS"/>
    <property type="match status" value="1"/>
</dbReference>
<name>A0A9D6V2P9_9BACT</name>
<feature type="domain" description="Response regulatory" evidence="8">
    <location>
        <begin position="1"/>
        <end position="97"/>
    </location>
</feature>
<dbReference type="CDD" id="cd00383">
    <property type="entry name" value="trans_reg_C"/>
    <property type="match status" value="1"/>
</dbReference>
<evidence type="ECO:0000256" key="7">
    <source>
        <dbReference type="PROSITE-ProRule" id="PRU01091"/>
    </source>
</evidence>
<evidence type="ECO:0000256" key="2">
    <source>
        <dbReference type="ARBA" id="ARBA00023012"/>
    </source>
</evidence>
<dbReference type="Gene3D" id="3.40.50.2300">
    <property type="match status" value="1"/>
</dbReference>
<evidence type="ECO:0000259" key="9">
    <source>
        <dbReference type="PROSITE" id="PS51755"/>
    </source>
</evidence>
<dbReference type="SMART" id="SM00862">
    <property type="entry name" value="Trans_reg_C"/>
    <property type="match status" value="1"/>
</dbReference>